<feature type="compositionally biased region" description="Basic and acidic residues" evidence="1">
    <location>
        <begin position="1"/>
        <end position="11"/>
    </location>
</feature>
<name>A0A8I1WGD9_BACIU</name>
<protein>
    <submittedName>
        <fullName evidence="2">Uncharacterized protein</fullName>
    </submittedName>
</protein>
<dbReference type="EMBL" id="JAGFPW010000005">
    <property type="protein sequence ID" value="MBO3794227.1"/>
    <property type="molecule type" value="Genomic_DNA"/>
</dbReference>
<feature type="region of interest" description="Disordered" evidence="1">
    <location>
        <begin position="1"/>
        <end position="22"/>
    </location>
</feature>
<comment type="caution">
    <text evidence="2">The sequence shown here is derived from an EMBL/GenBank/DDBJ whole genome shotgun (WGS) entry which is preliminary data.</text>
</comment>
<gene>
    <name evidence="2" type="ORF">J5227_07875</name>
</gene>
<evidence type="ECO:0000313" key="2">
    <source>
        <dbReference type="EMBL" id="MBO3794227.1"/>
    </source>
</evidence>
<organism evidence="2 3">
    <name type="scientific">Bacillus subtilis</name>
    <dbReference type="NCBI Taxonomy" id="1423"/>
    <lineage>
        <taxon>Bacteria</taxon>
        <taxon>Bacillati</taxon>
        <taxon>Bacillota</taxon>
        <taxon>Bacilli</taxon>
        <taxon>Bacillales</taxon>
        <taxon>Bacillaceae</taxon>
        <taxon>Bacillus</taxon>
    </lineage>
</organism>
<sequence length="58" mass="6634">MSEKEKGDDKMNASTVESSKERIQRLLAAGTVRGFRRDEDGKILINPNDPKETEWIKD</sequence>
<reference evidence="2" key="1">
    <citation type="submission" date="2021-03" db="EMBL/GenBank/DDBJ databases">
        <title>Isolation of Bacillus subtilis from fermented food sample.</title>
        <authorList>
            <person name="Lakshmanan V."/>
            <person name="Athira K."/>
            <person name="Rajagopal K."/>
        </authorList>
    </citation>
    <scope>NUCLEOTIDE SEQUENCE</scope>
    <source>
        <strain evidence="2">S1</strain>
    </source>
</reference>
<dbReference type="RefSeq" id="WP_163190123.1">
    <property type="nucleotide sequence ID" value="NZ_JAGFPW010000005.1"/>
</dbReference>
<evidence type="ECO:0000313" key="3">
    <source>
        <dbReference type="Proteomes" id="UP000665181"/>
    </source>
</evidence>
<dbReference type="AlphaFoldDB" id="A0A8I1WGD9"/>
<accession>A0A8I1WGD9</accession>
<proteinExistence type="predicted"/>
<dbReference type="Proteomes" id="UP000665181">
    <property type="component" value="Unassembled WGS sequence"/>
</dbReference>
<evidence type="ECO:0000256" key="1">
    <source>
        <dbReference type="SAM" id="MobiDB-lite"/>
    </source>
</evidence>